<protein>
    <submittedName>
        <fullName evidence="4">CBS domain-containing protein</fullName>
    </submittedName>
</protein>
<proteinExistence type="predicted"/>
<name>A0A8J7H957_9FIRM</name>
<dbReference type="InterPro" id="IPR046342">
    <property type="entry name" value="CBS_dom_sf"/>
</dbReference>
<dbReference type="Gene3D" id="3.10.580.10">
    <property type="entry name" value="CBS-domain"/>
    <property type="match status" value="1"/>
</dbReference>
<reference evidence="4" key="1">
    <citation type="submission" date="2020-12" db="EMBL/GenBank/DDBJ databases">
        <title>M. sibirica DSM 26468T genome.</title>
        <authorList>
            <person name="Thieme N."/>
            <person name="Rettenmaier R."/>
            <person name="Zverlov V."/>
            <person name="Liebl W."/>
        </authorList>
    </citation>
    <scope>NUCLEOTIDE SEQUENCE</scope>
    <source>
        <strain evidence="4">DSM 26468</strain>
    </source>
</reference>
<dbReference type="AlphaFoldDB" id="A0A8J7H957"/>
<dbReference type="RefSeq" id="WP_197661025.1">
    <property type="nucleotide sequence ID" value="NZ_JAEAGR010000006.1"/>
</dbReference>
<evidence type="ECO:0000313" key="5">
    <source>
        <dbReference type="Proteomes" id="UP000623269"/>
    </source>
</evidence>
<feature type="domain" description="CBS" evidence="3">
    <location>
        <begin position="71"/>
        <end position="127"/>
    </location>
</feature>
<dbReference type="PANTHER" id="PTHR43080">
    <property type="entry name" value="CBS DOMAIN-CONTAINING PROTEIN CBSX3, MITOCHONDRIAL"/>
    <property type="match status" value="1"/>
</dbReference>
<evidence type="ECO:0000259" key="3">
    <source>
        <dbReference type="PROSITE" id="PS51371"/>
    </source>
</evidence>
<dbReference type="Proteomes" id="UP000623269">
    <property type="component" value="Unassembled WGS sequence"/>
</dbReference>
<dbReference type="SMART" id="SM00116">
    <property type="entry name" value="CBS"/>
    <property type="match status" value="2"/>
</dbReference>
<evidence type="ECO:0000256" key="1">
    <source>
        <dbReference type="ARBA" id="ARBA00023122"/>
    </source>
</evidence>
<sequence length="141" mass="15413">MKVRDIMSKDIASLRSDDTIERAAQLMKQYDCGSIPVCTNDKVIGIVTDRDIAVRSVASGQDNHQRVGDVMTTNLVVGSPEMDVRDAARLMSDRQIRRLPIIENNSLVGIVALGDISLEPSEQNSAEQALKNISEPGGHIR</sequence>
<gene>
    <name evidence="4" type="ORF">I5677_07885</name>
</gene>
<keyword evidence="5" id="KW-1185">Reference proteome</keyword>
<dbReference type="SUPFAM" id="SSF54631">
    <property type="entry name" value="CBS-domain pair"/>
    <property type="match status" value="1"/>
</dbReference>
<comment type="caution">
    <text evidence="4">The sequence shown here is derived from an EMBL/GenBank/DDBJ whole genome shotgun (WGS) entry which is preliminary data.</text>
</comment>
<evidence type="ECO:0000256" key="2">
    <source>
        <dbReference type="PROSITE-ProRule" id="PRU00703"/>
    </source>
</evidence>
<dbReference type="InterPro" id="IPR000644">
    <property type="entry name" value="CBS_dom"/>
</dbReference>
<accession>A0A8J7H957</accession>
<dbReference type="CDD" id="cd04622">
    <property type="entry name" value="CBS_pair_HRP1_like"/>
    <property type="match status" value="1"/>
</dbReference>
<feature type="domain" description="CBS" evidence="3">
    <location>
        <begin position="7"/>
        <end position="63"/>
    </location>
</feature>
<keyword evidence="1 2" id="KW-0129">CBS domain</keyword>
<dbReference type="PROSITE" id="PS51371">
    <property type="entry name" value="CBS"/>
    <property type="match status" value="2"/>
</dbReference>
<dbReference type="EMBL" id="JAEAGR010000006">
    <property type="protein sequence ID" value="MBH1940805.1"/>
    <property type="molecule type" value="Genomic_DNA"/>
</dbReference>
<organism evidence="4 5">
    <name type="scientific">Mobilitalea sibirica</name>
    <dbReference type="NCBI Taxonomy" id="1462919"/>
    <lineage>
        <taxon>Bacteria</taxon>
        <taxon>Bacillati</taxon>
        <taxon>Bacillota</taxon>
        <taxon>Clostridia</taxon>
        <taxon>Lachnospirales</taxon>
        <taxon>Lachnospiraceae</taxon>
        <taxon>Mobilitalea</taxon>
    </lineage>
</organism>
<dbReference type="PANTHER" id="PTHR43080:SF2">
    <property type="entry name" value="CBS DOMAIN-CONTAINING PROTEIN"/>
    <property type="match status" value="1"/>
</dbReference>
<dbReference type="InterPro" id="IPR051257">
    <property type="entry name" value="Diverse_CBS-Domain"/>
</dbReference>
<evidence type="ECO:0000313" key="4">
    <source>
        <dbReference type="EMBL" id="MBH1940805.1"/>
    </source>
</evidence>
<dbReference type="Pfam" id="PF00571">
    <property type="entry name" value="CBS"/>
    <property type="match status" value="2"/>
</dbReference>